<dbReference type="EMBL" id="JABEMC010000004">
    <property type="protein sequence ID" value="NNG79449.1"/>
    <property type="molecule type" value="Genomic_DNA"/>
</dbReference>
<evidence type="ECO:0000313" key="2">
    <source>
        <dbReference type="Proteomes" id="UP000549517"/>
    </source>
</evidence>
<sequence length="58" mass="5841">MSQPTALGPAASPAAAAGALETASWQEAVDAIDQADDATALDQAGRLLEEMERGLSSL</sequence>
<gene>
    <name evidence="1" type="ORF">HLA91_08685</name>
</gene>
<comment type="caution">
    <text evidence="1">The sequence shown here is derived from an EMBL/GenBank/DDBJ whole genome shotgun (WGS) entry which is preliminary data.</text>
</comment>
<dbReference type="RefSeq" id="WP_170274335.1">
    <property type="nucleotide sequence ID" value="NZ_BAAAKH010000009.1"/>
</dbReference>
<organism evidence="1 2">
    <name type="scientific">Brevibacterium luteolum</name>
    <dbReference type="NCBI Taxonomy" id="199591"/>
    <lineage>
        <taxon>Bacteria</taxon>
        <taxon>Bacillati</taxon>
        <taxon>Actinomycetota</taxon>
        <taxon>Actinomycetes</taxon>
        <taxon>Micrococcales</taxon>
        <taxon>Brevibacteriaceae</taxon>
        <taxon>Brevibacterium</taxon>
    </lineage>
</organism>
<proteinExistence type="predicted"/>
<reference evidence="1 2" key="1">
    <citation type="submission" date="2020-05" db="EMBL/GenBank/DDBJ databases">
        <title>MicrobeNet Type strains.</title>
        <authorList>
            <person name="Nicholson A.C."/>
        </authorList>
    </citation>
    <scope>NUCLEOTIDE SEQUENCE [LARGE SCALE GENOMIC DNA]</scope>
    <source>
        <strain evidence="1 2">CCUG 46604</strain>
    </source>
</reference>
<dbReference type="Proteomes" id="UP000549517">
    <property type="component" value="Unassembled WGS sequence"/>
</dbReference>
<evidence type="ECO:0000313" key="1">
    <source>
        <dbReference type="EMBL" id="NNG79449.1"/>
    </source>
</evidence>
<name>A0A849ARM0_9MICO</name>
<accession>A0A849ARM0</accession>
<protein>
    <submittedName>
        <fullName evidence="1">Uncharacterized protein</fullName>
    </submittedName>
</protein>
<dbReference type="AlphaFoldDB" id="A0A849ARM0"/>